<accession>A0A077LXZ5</accession>
<dbReference type="STRING" id="1194083.BN12_2210002"/>
<dbReference type="AlphaFoldDB" id="A0A077LXZ5"/>
<sequence>MPVNEAMAYRVGDRREALDHGWRFGPCPQNSVPRRQLTQRRPIAPTIGPMGPMLILGCPRGVAEVAVPHIHAVKGTRCPARPDIVLPACAMFPLWHSYLTFAAYQCHPESQLCCEAGSLAIGSRHGSVEPPGMAGAAAVPQR</sequence>
<proteinExistence type="predicted"/>
<evidence type="ECO:0000313" key="1">
    <source>
        <dbReference type="EMBL" id="CCH77772.1"/>
    </source>
</evidence>
<dbReference type="EMBL" id="CAJB01000137">
    <property type="protein sequence ID" value="CCH77772.1"/>
    <property type="molecule type" value="Genomic_DNA"/>
</dbReference>
<protein>
    <submittedName>
        <fullName evidence="1">Uncharacterized protein</fullName>
    </submittedName>
</protein>
<comment type="caution">
    <text evidence="1">The sequence shown here is derived from an EMBL/GenBank/DDBJ whole genome shotgun (WGS) entry which is preliminary data.</text>
</comment>
<name>A0A077LXZ5_9MICO</name>
<reference evidence="1 2" key="1">
    <citation type="journal article" date="2013" name="ISME J.">
        <title>A metabolic model for members of the genus Tetrasphaera involved in enhanced biological phosphorus removal.</title>
        <authorList>
            <person name="Kristiansen R."/>
            <person name="Nguyen H.T.T."/>
            <person name="Saunders A.M."/>
            <person name="Nielsen J.L."/>
            <person name="Wimmer R."/>
            <person name="Le V.Q."/>
            <person name="McIlroy S.J."/>
            <person name="Petrovski S."/>
            <person name="Seviour R.J."/>
            <person name="Calteau A."/>
            <person name="Nielsen K.L."/>
            <person name="Nielsen P.H."/>
        </authorList>
    </citation>
    <scope>NUCLEOTIDE SEQUENCE [LARGE SCALE GENOMIC DNA]</scope>
    <source>
        <strain evidence="1 2">T1-X7</strain>
    </source>
</reference>
<keyword evidence="2" id="KW-1185">Reference proteome</keyword>
<organism evidence="1 2">
    <name type="scientific">Nostocoides japonicum T1-X7</name>
    <dbReference type="NCBI Taxonomy" id="1194083"/>
    <lineage>
        <taxon>Bacteria</taxon>
        <taxon>Bacillati</taxon>
        <taxon>Actinomycetota</taxon>
        <taxon>Actinomycetes</taxon>
        <taxon>Micrococcales</taxon>
        <taxon>Intrasporangiaceae</taxon>
        <taxon>Nostocoides</taxon>
    </lineage>
</organism>
<evidence type="ECO:0000313" key="2">
    <source>
        <dbReference type="Proteomes" id="UP000035721"/>
    </source>
</evidence>
<gene>
    <name evidence="1" type="ORF">BN12_2210002</name>
</gene>
<dbReference type="Proteomes" id="UP000035721">
    <property type="component" value="Unassembled WGS sequence"/>
</dbReference>